<gene>
    <name evidence="1" type="ORF">A4H34_04150</name>
</gene>
<proteinExistence type="predicted"/>
<evidence type="ECO:0000313" key="2">
    <source>
        <dbReference type="Proteomes" id="UP000078368"/>
    </source>
</evidence>
<organism evidence="1 2">
    <name type="scientific">Peptidiphaga gingivicola</name>
    <dbReference type="NCBI Taxonomy" id="2741497"/>
    <lineage>
        <taxon>Bacteria</taxon>
        <taxon>Bacillati</taxon>
        <taxon>Actinomycetota</taxon>
        <taxon>Actinomycetes</taxon>
        <taxon>Actinomycetales</taxon>
        <taxon>Actinomycetaceae</taxon>
        <taxon>Peptidiphaga</taxon>
    </lineage>
</organism>
<protein>
    <submittedName>
        <fullName evidence="1">Uncharacterized protein</fullName>
    </submittedName>
</protein>
<dbReference type="AlphaFoldDB" id="A0A179B5F0"/>
<evidence type="ECO:0000313" key="1">
    <source>
        <dbReference type="EMBL" id="OAP86351.1"/>
    </source>
</evidence>
<dbReference type="RefSeq" id="WP_064231184.1">
    <property type="nucleotide sequence ID" value="NZ_LVZK01000001.1"/>
</dbReference>
<name>A0A179B5F0_9ACTO</name>
<sequence length="289" mass="30485">MNPNLSLFPGRTSVDQEVWDARKRSCAHRLLNGAGQAMLVAYREEPALNLTAVAHGIAADGSLVVATAEPVLVEALANRDVCAMDVRVSIEKESPDPTVEIVASAVHFLGTARWLSLEETTEAVAAGVLPDDVAAIASAPRGCLAVVSMERVLLHDAAGVTPVSWEEVCRQHHEAEAEAVDGGDLFADSFGELVGLDVLSSFGCDAVNELFGAVTLGIVPGALLARQPVRIGCEHVQTAVLCVDIDRAGLTLMRVSREEAVTAFVPFAASIVRGDELAREIGRLMELGS</sequence>
<keyword evidence="2" id="KW-1185">Reference proteome</keyword>
<dbReference type="Proteomes" id="UP000078368">
    <property type="component" value="Unassembled WGS sequence"/>
</dbReference>
<dbReference type="EMBL" id="LVZK01000001">
    <property type="protein sequence ID" value="OAP86351.1"/>
    <property type="molecule type" value="Genomic_DNA"/>
</dbReference>
<dbReference type="OrthoDB" id="3725439at2"/>
<comment type="caution">
    <text evidence="1">The sequence shown here is derived from an EMBL/GenBank/DDBJ whole genome shotgun (WGS) entry which is preliminary data.</text>
</comment>
<accession>A0A179B5F0</accession>
<reference evidence="1 2" key="1">
    <citation type="submission" date="2016-04" db="EMBL/GenBank/DDBJ databases">
        <title>Peptidophaga gingivicola gen. nov., sp. nov., isolated from human subgingival plaque.</title>
        <authorList>
            <person name="Beall C.J."/>
            <person name="Mokrzan E.M."/>
            <person name="Griffen A.L."/>
            <person name="Leys E.J."/>
        </authorList>
    </citation>
    <scope>NUCLEOTIDE SEQUENCE [LARGE SCALE GENOMIC DNA]</scope>
    <source>
        <strain evidence="1 2">BA112</strain>
    </source>
</reference>